<evidence type="ECO:0000256" key="8">
    <source>
        <dbReference type="ARBA" id="ARBA00023316"/>
    </source>
</evidence>
<dbReference type="PANTHER" id="PTHR30582">
    <property type="entry name" value="L,D-TRANSPEPTIDASE"/>
    <property type="match status" value="1"/>
</dbReference>
<dbReference type="SUPFAM" id="SSF141523">
    <property type="entry name" value="L,D-transpeptidase catalytic domain-like"/>
    <property type="match status" value="1"/>
</dbReference>
<dbReference type="InterPro" id="IPR050979">
    <property type="entry name" value="LD-transpeptidase"/>
</dbReference>
<keyword evidence="4" id="KW-0808">Transferase</keyword>
<feature type="active site" description="Proton donor/acceptor" evidence="9">
    <location>
        <position position="159"/>
    </location>
</feature>
<keyword evidence="7 9" id="KW-0573">Peptidoglycan synthesis</keyword>
<comment type="caution">
    <text evidence="11">The sequence shown here is derived from an EMBL/GenBank/DDBJ whole genome shotgun (WGS) entry which is preliminary data.</text>
</comment>
<comment type="pathway">
    <text evidence="1 9">Cell wall biogenesis; peptidoglycan biosynthesis.</text>
</comment>
<keyword evidence="12" id="KW-1185">Reference proteome</keyword>
<dbReference type="GO" id="GO:0005576">
    <property type="term" value="C:extracellular region"/>
    <property type="evidence" value="ECO:0007669"/>
    <property type="project" value="TreeGrafter"/>
</dbReference>
<comment type="similarity">
    <text evidence="2">Belongs to the YkuD family.</text>
</comment>
<reference evidence="11 12" key="1">
    <citation type="submission" date="2018-09" db="EMBL/GenBank/DDBJ databases">
        <authorList>
            <person name="Grouzdev D.S."/>
            <person name="Krutkina M.S."/>
        </authorList>
    </citation>
    <scope>NUCLEOTIDE SEQUENCE [LARGE SCALE GENOMIC DNA]</scope>
    <source>
        <strain evidence="11 12">RmlP001</strain>
    </source>
</reference>
<proteinExistence type="inferred from homology"/>
<dbReference type="FunFam" id="2.40.440.10:FF:000002">
    <property type="entry name" value="L,D-transpeptidase ErfK/SrfK"/>
    <property type="match status" value="1"/>
</dbReference>
<evidence type="ECO:0000256" key="6">
    <source>
        <dbReference type="ARBA" id="ARBA00022960"/>
    </source>
</evidence>
<dbReference type="EMBL" id="QYBC01000006">
    <property type="protein sequence ID" value="RYB05805.1"/>
    <property type="molecule type" value="Genomic_DNA"/>
</dbReference>
<dbReference type="GO" id="GO:0071555">
    <property type="term" value="P:cell wall organization"/>
    <property type="evidence" value="ECO:0007669"/>
    <property type="project" value="UniProtKB-UniRule"/>
</dbReference>
<evidence type="ECO:0000313" key="12">
    <source>
        <dbReference type="Proteomes" id="UP000289411"/>
    </source>
</evidence>
<reference evidence="11 12" key="2">
    <citation type="submission" date="2019-02" db="EMBL/GenBank/DDBJ databases">
        <title>'Lichenibacterium ramalinii' gen. nov. sp. nov., 'Lichenibacterium minor' gen. nov. sp. nov.</title>
        <authorList>
            <person name="Pankratov T."/>
        </authorList>
    </citation>
    <scope>NUCLEOTIDE SEQUENCE [LARGE SCALE GENOMIC DNA]</scope>
    <source>
        <strain evidence="11 12">RmlP001</strain>
    </source>
</reference>
<dbReference type="InterPro" id="IPR005490">
    <property type="entry name" value="LD_TPept_cat_dom"/>
</dbReference>
<sequence>MRAAAVLVGALAASGCQYKATPDPVLSSRDKEFISKVPVADMGRNFDRYEVEDTTGQPPGTIVVDTHDKLLFYVLGHGKAMRYGVATGAEAYGWTGTATVKRMAEWPRWMPPADMIKRWPHLKPVVAEGGMPGGPENPLGARALYLYDAQGRDTLYRIHGTNEPTEIGHDASSGCIRMRDIDVIDLYSRAKVGTRVVVM</sequence>
<dbReference type="PROSITE" id="PS51257">
    <property type="entry name" value="PROKAR_LIPOPROTEIN"/>
    <property type="match status" value="1"/>
</dbReference>
<dbReference type="GO" id="GO:0018104">
    <property type="term" value="P:peptidoglycan-protein cross-linking"/>
    <property type="evidence" value="ECO:0007669"/>
    <property type="project" value="TreeGrafter"/>
</dbReference>
<dbReference type="PANTHER" id="PTHR30582:SF24">
    <property type="entry name" value="L,D-TRANSPEPTIDASE ERFK_SRFK-RELATED"/>
    <property type="match status" value="1"/>
</dbReference>
<evidence type="ECO:0000256" key="2">
    <source>
        <dbReference type="ARBA" id="ARBA00005992"/>
    </source>
</evidence>
<keyword evidence="5" id="KW-0378">Hydrolase</keyword>
<evidence type="ECO:0000313" key="11">
    <source>
        <dbReference type="EMBL" id="RYB05805.1"/>
    </source>
</evidence>
<gene>
    <name evidence="11" type="ORF">D3272_08780</name>
</gene>
<feature type="domain" description="L,D-TPase catalytic" evidence="10">
    <location>
        <begin position="60"/>
        <end position="199"/>
    </location>
</feature>
<evidence type="ECO:0000256" key="5">
    <source>
        <dbReference type="ARBA" id="ARBA00022801"/>
    </source>
</evidence>
<evidence type="ECO:0000256" key="1">
    <source>
        <dbReference type="ARBA" id="ARBA00004752"/>
    </source>
</evidence>
<dbReference type="PROSITE" id="PS52029">
    <property type="entry name" value="LD_TPASE"/>
    <property type="match status" value="1"/>
</dbReference>
<dbReference type="InterPro" id="IPR038063">
    <property type="entry name" value="Transpep_catalytic_dom"/>
</dbReference>
<evidence type="ECO:0000256" key="7">
    <source>
        <dbReference type="ARBA" id="ARBA00022984"/>
    </source>
</evidence>
<organism evidence="11 12">
    <name type="scientific">Lichenibacterium ramalinae</name>
    <dbReference type="NCBI Taxonomy" id="2316527"/>
    <lineage>
        <taxon>Bacteria</taxon>
        <taxon>Pseudomonadati</taxon>
        <taxon>Pseudomonadota</taxon>
        <taxon>Alphaproteobacteria</taxon>
        <taxon>Hyphomicrobiales</taxon>
        <taxon>Lichenihabitantaceae</taxon>
        <taxon>Lichenibacterium</taxon>
    </lineage>
</organism>
<dbReference type="Pfam" id="PF03734">
    <property type="entry name" value="YkuD"/>
    <property type="match status" value="1"/>
</dbReference>
<dbReference type="AlphaFoldDB" id="A0A4Q2RDL4"/>
<dbReference type="GO" id="GO:0016757">
    <property type="term" value="F:glycosyltransferase activity"/>
    <property type="evidence" value="ECO:0007669"/>
    <property type="project" value="UniProtKB-KW"/>
</dbReference>
<name>A0A4Q2RDL4_9HYPH</name>
<feature type="active site" description="Nucleophile" evidence="9">
    <location>
        <position position="175"/>
    </location>
</feature>
<evidence type="ECO:0000256" key="4">
    <source>
        <dbReference type="ARBA" id="ARBA00022679"/>
    </source>
</evidence>
<dbReference type="Proteomes" id="UP000289411">
    <property type="component" value="Unassembled WGS sequence"/>
</dbReference>
<keyword evidence="8 9" id="KW-0961">Cell wall biogenesis/degradation</keyword>
<protein>
    <submittedName>
        <fullName evidence="11">L,D-transpeptidase</fullName>
    </submittedName>
</protein>
<dbReference type="OrthoDB" id="9813664at2"/>
<evidence type="ECO:0000256" key="3">
    <source>
        <dbReference type="ARBA" id="ARBA00022676"/>
    </source>
</evidence>
<keyword evidence="6 9" id="KW-0133">Cell shape</keyword>
<evidence type="ECO:0000256" key="9">
    <source>
        <dbReference type="PROSITE-ProRule" id="PRU01373"/>
    </source>
</evidence>
<dbReference type="CDD" id="cd16913">
    <property type="entry name" value="YkuD_like"/>
    <property type="match status" value="1"/>
</dbReference>
<dbReference type="UniPathway" id="UPA00219"/>
<dbReference type="GO" id="GO:0071972">
    <property type="term" value="F:peptidoglycan L,D-transpeptidase activity"/>
    <property type="evidence" value="ECO:0007669"/>
    <property type="project" value="TreeGrafter"/>
</dbReference>
<accession>A0A4Q2RDL4</accession>
<dbReference type="Gene3D" id="2.40.440.10">
    <property type="entry name" value="L,D-transpeptidase catalytic domain-like"/>
    <property type="match status" value="1"/>
</dbReference>
<keyword evidence="3" id="KW-0328">Glycosyltransferase</keyword>
<evidence type="ECO:0000259" key="10">
    <source>
        <dbReference type="PROSITE" id="PS52029"/>
    </source>
</evidence>
<dbReference type="GO" id="GO:0008360">
    <property type="term" value="P:regulation of cell shape"/>
    <property type="evidence" value="ECO:0007669"/>
    <property type="project" value="UniProtKB-UniRule"/>
</dbReference>